<protein>
    <recommendedName>
        <fullName evidence="3">Alpha/beta hydrolase</fullName>
    </recommendedName>
</protein>
<gene>
    <name evidence="1" type="ORF">CEW83_14710</name>
</gene>
<dbReference type="KEGG" id="acom:CEW83_14710"/>
<dbReference type="AlphaFoldDB" id="A0A2U8GRW8"/>
<reference evidence="1 2" key="1">
    <citation type="submission" date="2017-06" db="EMBL/GenBank/DDBJ databases">
        <title>Azoarcus.</title>
        <authorList>
            <person name="Woo J.-H."/>
            <person name="Kim H.-S."/>
        </authorList>
    </citation>
    <scope>NUCLEOTIDE SEQUENCE [LARGE SCALE GENOMIC DNA]</scope>
    <source>
        <strain evidence="1 2">TSPY31</strain>
    </source>
</reference>
<evidence type="ECO:0000313" key="1">
    <source>
        <dbReference type="EMBL" id="AWI76311.1"/>
    </source>
</evidence>
<sequence length="385" mass="43379">MFIVTNREVDETKTTVKDAFKSYPNACGPNELRLAEAVRDGKEWRIRILPDQISDEMAAEVGLTHEVDPDTGEKKPLYASAYVARRIVERVNPKMLGGKPMGKGKGKQKGRNLVFFVHGFNNNVQAVLDRAEEIEETYGVEVLPFTWPANGGGVKGVVSYLSDKRDALASTGALDRCLGKLEDILNRIHEDHVKRVEGLANARYANKDKPGQIDAEQWDLFFTKESQKWCPFNVSIMLHSMGNYLFKHLLKSSVYRGNRLLFDNVLMVAADANNENHAEWVGRIQCRGHIYVTINERDSALLASRMKVGEQQLARLGHYPYKLDCPQAVYVDFTNQPHVGSEHAYFEGGALKNAKVKAFFDDAFNGNYAETGLVFDIGRNMYRLN</sequence>
<dbReference type="Pfam" id="PF05990">
    <property type="entry name" value="DUF900"/>
    <property type="match status" value="2"/>
</dbReference>
<name>A0A2U8GRW8_9RHOO</name>
<evidence type="ECO:0008006" key="3">
    <source>
        <dbReference type="Google" id="ProtNLM"/>
    </source>
</evidence>
<proteinExistence type="predicted"/>
<dbReference type="EMBL" id="CP022187">
    <property type="protein sequence ID" value="AWI76311.1"/>
    <property type="molecule type" value="Genomic_DNA"/>
</dbReference>
<evidence type="ECO:0000313" key="2">
    <source>
        <dbReference type="Proteomes" id="UP000244930"/>
    </source>
</evidence>
<accession>A0A2U8GRW8</accession>
<keyword evidence="2" id="KW-1185">Reference proteome</keyword>
<organism evidence="1 2">
    <name type="scientific">Parazoarcus communis</name>
    <dbReference type="NCBI Taxonomy" id="41977"/>
    <lineage>
        <taxon>Bacteria</taxon>
        <taxon>Pseudomonadati</taxon>
        <taxon>Pseudomonadota</taxon>
        <taxon>Betaproteobacteria</taxon>
        <taxon>Rhodocyclales</taxon>
        <taxon>Zoogloeaceae</taxon>
        <taxon>Parazoarcus</taxon>
    </lineage>
</organism>
<dbReference type="InterPro" id="IPR010297">
    <property type="entry name" value="DUF900_hydrolase"/>
</dbReference>
<dbReference type="RefSeq" id="WP_108950012.1">
    <property type="nucleotide sequence ID" value="NZ_CP022187.1"/>
</dbReference>
<dbReference type="Proteomes" id="UP000244930">
    <property type="component" value="Chromosome"/>
</dbReference>